<dbReference type="Pfam" id="PF00250">
    <property type="entry name" value="Forkhead"/>
    <property type="match status" value="1"/>
</dbReference>
<evidence type="ECO:0000256" key="2">
    <source>
        <dbReference type="ARBA" id="ARBA00022794"/>
    </source>
</evidence>
<reference evidence="11 12" key="1">
    <citation type="submission" date="2019-09" db="EMBL/GenBank/DDBJ databases">
        <title>Bird 10,000 Genomes (B10K) Project - Family phase.</title>
        <authorList>
            <person name="Zhang G."/>
        </authorList>
    </citation>
    <scope>NUCLEOTIDE SEQUENCE [LARGE SCALE GENOMIC DNA]</scope>
    <source>
        <strain evidence="11">B10K-DU-012-80</strain>
    </source>
</reference>
<comment type="similarity">
    <text evidence="8">Belongs to the FOXJ1 family.</text>
</comment>
<keyword evidence="5" id="KW-0010">Activator</keyword>
<evidence type="ECO:0000256" key="5">
    <source>
        <dbReference type="ARBA" id="ARBA00023159"/>
    </source>
</evidence>
<feature type="domain" description="Fork-head" evidence="10">
    <location>
        <begin position="56"/>
        <end position="150"/>
    </location>
</feature>
<keyword evidence="6" id="KW-0804">Transcription</keyword>
<dbReference type="FunFam" id="1.10.10.10:FF:000030">
    <property type="entry name" value="Forkhead box protein K2"/>
    <property type="match status" value="1"/>
</dbReference>
<comment type="caution">
    <text evidence="11">The sequence shown here is derived from an EMBL/GenBank/DDBJ whole genome shotgun (WGS) entry which is preliminary data.</text>
</comment>
<dbReference type="CDD" id="cd20023">
    <property type="entry name" value="FH_FOXJ1"/>
    <property type="match status" value="1"/>
</dbReference>
<dbReference type="EMBL" id="VYZL01005334">
    <property type="protein sequence ID" value="NWR66213.1"/>
    <property type="molecule type" value="Genomic_DNA"/>
</dbReference>
<dbReference type="InterPro" id="IPR001766">
    <property type="entry name" value="Fork_head_dom"/>
</dbReference>
<dbReference type="PRINTS" id="PR00053">
    <property type="entry name" value="FORKHEAD"/>
</dbReference>
<keyword evidence="7 9" id="KW-0539">Nucleus</keyword>
<dbReference type="InterPro" id="IPR018122">
    <property type="entry name" value="TF_fork_head_CS_1"/>
</dbReference>
<evidence type="ECO:0000256" key="7">
    <source>
        <dbReference type="ARBA" id="ARBA00023242"/>
    </source>
</evidence>
<evidence type="ECO:0000259" key="10">
    <source>
        <dbReference type="PROSITE" id="PS50039"/>
    </source>
</evidence>
<comment type="subcellular location">
    <subcellularLocation>
        <location evidence="1 9">Nucleus</location>
    </subcellularLocation>
</comment>
<dbReference type="AlphaFoldDB" id="A0A7K4Z4A7"/>
<dbReference type="SUPFAM" id="SSF46785">
    <property type="entry name" value="Winged helix' DNA-binding domain"/>
    <property type="match status" value="1"/>
</dbReference>
<dbReference type="GO" id="GO:0000981">
    <property type="term" value="F:DNA-binding transcription factor activity, RNA polymerase II-specific"/>
    <property type="evidence" value="ECO:0007669"/>
    <property type="project" value="TreeGrafter"/>
</dbReference>
<dbReference type="InterPro" id="IPR047512">
    <property type="entry name" value="FH_FOXJ1"/>
</dbReference>
<dbReference type="PANTHER" id="PTHR46805:SF1">
    <property type="entry name" value="FORKHEAD BOX PROTEIN J1"/>
    <property type="match status" value="1"/>
</dbReference>
<evidence type="ECO:0000256" key="3">
    <source>
        <dbReference type="ARBA" id="ARBA00023015"/>
    </source>
</evidence>
<proteinExistence type="inferred from homology"/>
<evidence type="ECO:0000256" key="8">
    <source>
        <dbReference type="ARBA" id="ARBA00034770"/>
    </source>
</evidence>
<evidence type="ECO:0000256" key="6">
    <source>
        <dbReference type="ARBA" id="ARBA00023163"/>
    </source>
</evidence>
<evidence type="ECO:0000313" key="12">
    <source>
        <dbReference type="Proteomes" id="UP000551127"/>
    </source>
</evidence>
<evidence type="ECO:0000256" key="9">
    <source>
        <dbReference type="PROSITE-ProRule" id="PRU00089"/>
    </source>
</evidence>
<sequence length="375" mass="41626">FAAPCSPLAGDPACVGIPHAPCKPISSSTSKTTHHTMSVPPPLAEDIDYKTNPYVKPPYSYANLICMAMEASGEPKITLSAIYKWITDNFCYFRHADPTWQNSIRHNLSLNKCFIKVPREKGEPGKGGFWKMDPQYADQLKNGAFKKRRMAPVQINLAFTKKGQQEAPCVASPAASTSMSSHIVNINVESERLLKEFEEVIGGQTPNPEDSKAGQKRKQPLPELLAKVLRPSDAAQQSQEEQSELCSLKGDFDWEAIFNTNLTGDFASFGDLELVSPVSATTPDLDLTVHGHHINLPQGQEQEEEQEQVQVLAEPIQKDLDFEETFKATSTLQHSWDEETNDSLSNCINIEQLFDFYDTPLPANGSDWSDQANLL</sequence>
<evidence type="ECO:0000256" key="1">
    <source>
        <dbReference type="ARBA" id="ARBA00004123"/>
    </source>
</evidence>
<dbReference type="InterPro" id="IPR036388">
    <property type="entry name" value="WH-like_DNA-bd_sf"/>
</dbReference>
<dbReference type="OrthoDB" id="5954824at2759"/>
<dbReference type="Gene3D" id="1.10.10.10">
    <property type="entry name" value="Winged helix-like DNA-binding domain superfamily/Winged helix DNA-binding domain"/>
    <property type="match status" value="1"/>
</dbReference>
<dbReference type="InterPro" id="IPR047513">
    <property type="entry name" value="FOXJ1"/>
</dbReference>
<dbReference type="GO" id="GO:0000978">
    <property type="term" value="F:RNA polymerase II cis-regulatory region sequence-specific DNA binding"/>
    <property type="evidence" value="ECO:0007669"/>
    <property type="project" value="TreeGrafter"/>
</dbReference>
<protein>
    <submittedName>
        <fullName evidence="11">FOXJ1 protein</fullName>
    </submittedName>
</protein>
<keyword evidence="12" id="KW-1185">Reference proteome</keyword>
<dbReference type="PROSITE" id="PS50039">
    <property type="entry name" value="FORK_HEAD_3"/>
    <property type="match status" value="1"/>
</dbReference>
<organism evidence="11 12">
    <name type="scientific">Bucorvus abyssinicus</name>
    <name type="common">Northern ground-hornbill</name>
    <name type="synonym">Abyssinian ground-hornbill</name>
    <dbReference type="NCBI Taxonomy" id="153643"/>
    <lineage>
        <taxon>Eukaryota</taxon>
        <taxon>Metazoa</taxon>
        <taxon>Chordata</taxon>
        <taxon>Craniata</taxon>
        <taxon>Vertebrata</taxon>
        <taxon>Euteleostomi</taxon>
        <taxon>Archelosauria</taxon>
        <taxon>Archosauria</taxon>
        <taxon>Dinosauria</taxon>
        <taxon>Saurischia</taxon>
        <taxon>Theropoda</taxon>
        <taxon>Coelurosauria</taxon>
        <taxon>Aves</taxon>
        <taxon>Neognathae</taxon>
        <taxon>Neoaves</taxon>
        <taxon>Telluraves</taxon>
        <taxon>Coraciimorphae</taxon>
        <taxon>Bucerotiformes</taxon>
        <taxon>Bucorvidae</taxon>
        <taxon>Bucorvus</taxon>
    </lineage>
</organism>
<dbReference type="PROSITE" id="PS00658">
    <property type="entry name" value="FORK_HEAD_2"/>
    <property type="match status" value="1"/>
</dbReference>
<name>A0A7K4Z4A7_BUCAB</name>
<dbReference type="GO" id="GO:0005634">
    <property type="term" value="C:nucleus"/>
    <property type="evidence" value="ECO:0007669"/>
    <property type="project" value="UniProtKB-SubCell"/>
</dbReference>
<dbReference type="GO" id="GO:0030030">
    <property type="term" value="P:cell projection organization"/>
    <property type="evidence" value="ECO:0007669"/>
    <property type="project" value="UniProtKB-KW"/>
</dbReference>
<dbReference type="InterPro" id="IPR030456">
    <property type="entry name" value="TF_fork_head_CS_2"/>
</dbReference>
<dbReference type="Proteomes" id="UP000551127">
    <property type="component" value="Unassembled WGS sequence"/>
</dbReference>
<feature type="non-terminal residue" evidence="11">
    <location>
        <position position="375"/>
    </location>
</feature>
<dbReference type="SMART" id="SM00339">
    <property type="entry name" value="FH"/>
    <property type="match status" value="1"/>
</dbReference>
<evidence type="ECO:0000313" key="11">
    <source>
        <dbReference type="EMBL" id="NWR66213.1"/>
    </source>
</evidence>
<accession>A0A7K4Z4A7</accession>
<keyword evidence="4 9" id="KW-0238">DNA-binding</keyword>
<evidence type="ECO:0000256" key="4">
    <source>
        <dbReference type="ARBA" id="ARBA00023125"/>
    </source>
</evidence>
<keyword evidence="2" id="KW-0970">Cilium biogenesis/degradation</keyword>
<dbReference type="PROSITE" id="PS00657">
    <property type="entry name" value="FORK_HEAD_1"/>
    <property type="match status" value="1"/>
</dbReference>
<gene>
    <name evidence="11" type="primary">Foxj1</name>
    <name evidence="11" type="ORF">BUCABY_R00121</name>
</gene>
<dbReference type="InterPro" id="IPR036390">
    <property type="entry name" value="WH_DNA-bd_sf"/>
</dbReference>
<feature type="non-terminal residue" evidence="11">
    <location>
        <position position="1"/>
    </location>
</feature>
<keyword evidence="3" id="KW-0805">Transcription regulation</keyword>
<feature type="DNA-binding region" description="Fork-head" evidence="9">
    <location>
        <begin position="56"/>
        <end position="150"/>
    </location>
</feature>
<dbReference type="PANTHER" id="PTHR46805">
    <property type="entry name" value="FORKHEAD BOX PROTEIN J1"/>
    <property type="match status" value="1"/>
</dbReference>